<evidence type="ECO:0000256" key="1">
    <source>
        <dbReference type="ARBA" id="ARBA00007812"/>
    </source>
</evidence>
<dbReference type="GO" id="GO:0009097">
    <property type="term" value="P:isoleucine biosynthetic process"/>
    <property type="evidence" value="ECO:0007669"/>
    <property type="project" value="TreeGrafter"/>
</dbReference>
<evidence type="ECO:0000313" key="7">
    <source>
        <dbReference type="EMBL" id="CAB4938399.1"/>
    </source>
</evidence>
<dbReference type="CDD" id="cd07035">
    <property type="entry name" value="TPP_PYR_POX_like"/>
    <property type="match status" value="1"/>
</dbReference>
<dbReference type="GO" id="GO:0016823">
    <property type="term" value="F:hydrolase activity, acting on acid carbon-carbon bonds, in ketonic substances"/>
    <property type="evidence" value="ECO:0007669"/>
    <property type="project" value="InterPro"/>
</dbReference>
<name>A0A6J7J5K0_9ZZZZ</name>
<dbReference type="GO" id="GO:0009099">
    <property type="term" value="P:L-valine biosynthetic process"/>
    <property type="evidence" value="ECO:0007669"/>
    <property type="project" value="TreeGrafter"/>
</dbReference>
<dbReference type="GO" id="GO:0005948">
    <property type="term" value="C:acetolactate synthase complex"/>
    <property type="evidence" value="ECO:0007669"/>
    <property type="project" value="TreeGrafter"/>
</dbReference>
<feature type="domain" description="Thiamine pyrophosphate enzyme central" evidence="4">
    <location>
        <begin position="225"/>
        <end position="358"/>
    </location>
</feature>
<dbReference type="InterPro" id="IPR012000">
    <property type="entry name" value="Thiamin_PyroP_enz_cen_dom"/>
</dbReference>
<dbReference type="SUPFAM" id="SSF52518">
    <property type="entry name" value="Thiamin diphosphate-binding fold (THDP-binding)"/>
    <property type="match status" value="2"/>
</dbReference>
<dbReference type="InterPro" id="IPR029061">
    <property type="entry name" value="THDP-binding"/>
</dbReference>
<dbReference type="Pfam" id="PF00205">
    <property type="entry name" value="TPP_enzyme_M"/>
    <property type="match status" value="1"/>
</dbReference>
<feature type="domain" description="Thiamine pyrophosphate enzyme TPP-binding" evidence="5">
    <location>
        <begin position="440"/>
        <end position="575"/>
    </location>
</feature>
<dbReference type="Gene3D" id="3.40.50.970">
    <property type="match status" value="2"/>
</dbReference>
<dbReference type="InterPro" id="IPR030817">
    <property type="entry name" value="Myo_inos_IolD"/>
</dbReference>
<sequence length="620" mass="66147">MTSIDEVPTVRVTTAEAIVRYLIAQRIVVDGTEVPLFPGVLAIFGHGNVTSLGHSLEMHRDEIPVWRGQSEEGMGLAAAAFAKAMRRQQVMVCTSSIGPGATNFVTAAGVGMTNRLPMLFISGDTFVSRLPDPVLQQVEHFGAPSTTVNDAFRPVVRYWDRITHPAQVLSSLPHVISMLLDPGECGPAFLGLPQDVAADAYDYPVAFFAPQVRAIPRPRPDTEELAAAVRLLTSAQRPVIIAGGGVHYSRAEAELAAFAETHGIPVVETVAGKSSLLADHPRYVGPVGVTGADAANTACAEADLILAVGTRLQDFSTGSWTVIRPSTPIVSINAARYDAVKHVAVAVVGDAREGLTELSALLGDWCAPEQWSTRGRTLRNELQDLVDERCADDGVLPMSYAQVISAVHDAATPDDYVITAAGGLPGELNVNWMSKGIATFDCEYGFSCMGYEISGAWGVAFARTKGEVFALVGDGSYLMLNSDIYASVLSGKKFILVVLDNAGYAVIERLQVGKGGRSYNNMLRDSRGPGSDVRVDFRAHAEALGARAVAVNSTDELAAALTEARSHDRTSVIVVQSRESDWTPGGAFWQVGIPETSELKAVREARSEMDAGLANQRRGN</sequence>
<dbReference type="GO" id="GO:0030976">
    <property type="term" value="F:thiamine pyrophosphate binding"/>
    <property type="evidence" value="ECO:0007669"/>
    <property type="project" value="InterPro"/>
</dbReference>
<evidence type="ECO:0000259" key="4">
    <source>
        <dbReference type="Pfam" id="PF00205"/>
    </source>
</evidence>
<feature type="domain" description="Thiamine pyrophosphate enzyme N-terminal TPP-binding" evidence="6">
    <location>
        <begin position="51"/>
        <end position="136"/>
    </location>
</feature>
<dbReference type="InterPro" id="IPR045229">
    <property type="entry name" value="TPP_enz"/>
</dbReference>
<accession>A0A6J7J5K0</accession>
<evidence type="ECO:0000259" key="5">
    <source>
        <dbReference type="Pfam" id="PF02775"/>
    </source>
</evidence>
<dbReference type="EMBL" id="CAFBNE010000016">
    <property type="protein sequence ID" value="CAB4938399.1"/>
    <property type="molecule type" value="Genomic_DNA"/>
</dbReference>
<dbReference type="InterPro" id="IPR029035">
    <property type="entry name" value="DHS-like_NAD/FAD-binding_dom"/>
</dbReference>
<organism evidence="7">
    <name type="scientific">freshwater metagenome</name>
    <dbReference type="NCBI Taxonomy" id="449393"/>
    <lineage>
        <taxon>unclassified sequences</taxon>
        <taxon>metagenomes</taxon>
        <taxon>ecological metagenomes</taxon>
    </lineage>
</organism>
<reference evidence="7" key="1">
    <citation type="submission" date="2020-05" db="EMBL/GenBank/DDBJ databases">
        <authorList>
            <person name="Chiriac C."/>
            <person name="Salcher M."/>
            <person name="Ghai R."/>
            <person name="Kavagutti S V."/>
        </authorList>
    </citation>
    <scope>NUCLEOTIDE SEQUENCE</scope>
</reference>
<proteinExistence type="inferred from homology"/>
<dbReference type="PANTHER" id="PTHR18968">
    <property type="entry name" value="THIAMINE PYROPHOSPHATE ENZYMES"/>
    <property type="match status" value="1"/>
</dbReference>
<keyword evidence="2 3" id="KW-0786">Thiamine pyrophosphate</keyword>
<dbReference type="InterPro" id="IPR011766">
    <property type="entry name" value="TPP_enzyme_TPP-bd"/>
</dbReference>
<dbReference type="SUPFAM" id="SSF52467">
    <property type="entry name" value="DHS-like NAD/FAD-binding domain"/>
    <property type="match status" value="1"/>
</dbReference>
<evidence type="ECO:0000256" key="2">
    <source>
        <dbReference type="ARBA" id="ARBA00023052"/>
    </source>
</evidence>
<protein>
    <submittedName>
        <fullName evidence="7">Unannotated protein</fullName>
    </submittedName>
</protein>
<dbReference type="InterPro" id="IPR012001">
    <property type="entry name" value="Thiamin_PyroP_enz_TPP-bd_dom"/>
</dbReference>
<dbReference type="AlphaFoldDB" id="A0A6J7J5K0"/>
<gene>
    <name evidence="7" type="ORF">UFOPK3772_00734</name>
</gene>
<comment type="similarity">
    <text evidence="1 3">Belongs to the TPP enzyme family.</text>
</comment>
<evidence type="ECO:0000259" key="6">
    <source>
        <dbReference type="Pfam" id="PF02776"/>
    </source>
</evidence>
<evidence type="ECO:0000256" key="3">
    <source>
        <dbReference type="RuleBase" id="RU362132"/>
    </source>
</evidence>
<dbReference type="Pfam" id="PF02775">
    <property type="entry name" value="TPP_enzyme_C"/>
    <property type="match status" value="1"/>
</dbReference>
<dbReference type="Pfam" id="PF02776">
    <property type="entry name" value="TPP_enzyme_N"/>
    <property type="match status" value="1"/>
</dbReference>
<dbReference type="NCBIfam" id="TIGR04377">
    <property type="entry name" value="myo_inos_iolD"/>
    <property type="match status" value="1"/>
</dbReference>
<dbReference type="GO" id="GO:0003984">
    <property type="term" value="F:acetolactate synthase activity"/>
    <property type="evidence" value="ECO:0007669"/>
    <property type="project" value="TreeGrafter"/>
</dbReference>
<dbReference type="GO" id="GO:0000287">
    <property type="term" value="F:magnesium ion binding"/>
    <property type="evidence" value="ECO:0007669"/>
    <property type="project" value="InterPro"/>
</dbReference>
<dbReference type="GO" id="GO:0019310">
    <property type="term" value="P:inositol catabolic process"/>
    <property type="evidence" value="ECO:0007669"/>
    <property type="project" value="InterPro"/>
</dbReference>
<dbReference type="GO" id="GO:0050660">
    <property type="term" value="F:flavin adenine dinucleotide binding"/>
    <property type="evidence" value="ECO:0007669"/>
    <property type="project" value="TreeGrafter"/>
</dbReference>
<dbReference type="Gene3D" id="3.40.50.1220">
    <property type="entry name" value="TPP-binding domain"/>
    <property type="match status" value="1"/>
</dbReference>
<dbReference type="PANTHER" id="PTHR18968:SF9">
    <property type="entry name" value="3D-(3,5_4)-TRIHYDROXYCYCLOHEXANE-1,2-DIONE HYDROLASE"/>
    <property type="match status" value="1"/>
</dbReference>